<feature type="domain" description="MurNAc-LAA" evidence="5">
    <location>
        <begin position="296"/>
        <end position="412"/>
    </location>
</feature>
<dbReference type="Proteomes" id="UP000650081">
    <property type="component" value="Unassembled WGS sequence"/>
</dbReference>
<dbReference type="PANTHER" id="PTHR30404">
    <property type="entry name" value="N-ACETYLMURAMOYL-L-ALANINE AMIDASE"/>
    <property type="match status" value="1"/>
</dbReference>
<protein>
    <recommendedName>
        <fullName evidence="2">N-acetylmuramoyl-L-alanine amidase</fullName>
        <ecNumber evidence="2">3.5.1.28</ecNumber>
    </recommendedName>
</protein>
<evidence type="ECO:0000256" key="4">
    <source>
        <dbReference type="SAM" id="SignalP"/>
    </source>
</evidence>
<comment type="catalytic activity">
    <reaction evidence="1">
        <text>Hydrolyzes the link between N-acetylmuramoyl residues and L-amino acid residues in certain cell-wall glycopeptides.</text>
        <dbReference type="EC" id="3.5.1.28"/>
    </reaction>
</comment>
<gene>
    <name evidence="6" type="ORF">H9S92_03875</name>
</gene>
<evidence type="ECO:0000256" key="2">
    <source>
        <dbReference type="ARBA" id="ARBA00011901"/>
    </source>
</evidence>
<dbReference type="InterPro" id="IPR050695">
    <property type="entry name" value="N-acetylmuramoyl_amidase_3"/>
</dbReference>
<comment type="caution">
    <text evidence="6">The sequence shown here is derived from an EMBL/GenBank/DDBJ whole genome shotgun (WGS) entry which is preliminary data.</text>
</comment>
<dbReference type="SMART" id="SM00646">
    <property type="entry name" value="Ami_3"/>
    <property type="match status" value="1"/>
</dbReference>
<dbReference type="InterPro" id="IPR002508">
    <property type="entry name" value="MurNAc-LAA_cat"/>
</dbReference>
<sequence length="413" mass="47000">MIPKKQLLPLLLLLFCLPLRAEQLRVVAERGDGVYSLLRRYQLLEFPCNLTEFYRLNGLKANAQLLVGRGYELPVTVYTYNGTSIRTTTGNDNYARALSIQHYNEDLLRAAVRSKDFREDKVLYVPFHIDNCFEKKLQAAPKEILDQGEITQHQGNVTSPPPDDPLKQVTLTAYRTFKIFGEKYAYVPKIDDKLAGRIFYIVAGHGGPDPGTIGKRAGHDLHEDEYAYDVALRLTRNILAHGGTPYMIIRDDDGIRDDVYLKGDKDETAWGGAEIPRGQKERLGQRCEIINQLYEQNLAKGITDQLMISIHVDSRHKDKTIDLFFYHHDGDLLGAKQAERMHLVMANKYEQFRKGRGYSGTVGARDLFVLRESKPSGVFIELGNIANPSDQVRIVEPRNRQLLADWLLDGLIR</sequence>
<dbReference type="EMBL" id="JACSIT010000061">
    <property type="protein sequence ID" value="MBC6993286.1"/>
    <property type="molecule type" value="Genomic_DNA"/>
</dbReference>
<dbReference type="PANTHER" id="PTHR30404:SF0">
    <property type="entry name" value="N-ACETYLMURAMOYL-L-ALANINE AMIDASE AMIC"/>
    <property type="match status" value="1"/>
</dbReference>
<dbReference type="GO" id="GO:0009253">
    <property type="term" value="P:peptidoglycan catabolic process"/>
    <property type="evidence" value="ECO:0007669"/>
    <property type="project" value="InterPro"/>
</dbReference>
<evidence type="ECO:0000256" key="3">
    <source>
        <dbReference type="ARBA" id="ARBA00022801"/>
    </source>
</evidence>
<dbReference type="CDD" id="cd02696">
    <property type="entry name" value="MurNAc-LAA"/>
    <property type="match status" value="1"/>
</dbReference>
<evidence type="ECO:0000259" key="5">
    <source>
        <dbReference type="SMART" id="SM00646"/>
    </source>
</evidence>
<dbReference type="AlphaFoldDB" id="A0A923PKB7"/>
<accession>A0A923PKB7</accession>
<organism evidence="6 7">
    <name type="scientific">Neolewinella lacunae</name>
    <dbReference type="NCBI Taxonomy" id="1517758"/>
    <lineage>
        <taxon>Bacteria</taxon>
        <taxon>Pseudomonadati</taxon>
        <taxon>Bacteroidota</taxon>
        <taxon>Saprospiria</taxon>
        <taxon>Saprospirales</taxon>
        <taxon>Lewinellaceae</taxon>
        <taxon>Neolewinella</taxon>
    </lineage>
</organism>
<dbReference type="SUPFAM" id="SSF53187">
    <property type="entry name" value="Zn-dependent exopeptidases"/>
    <property type="match status" value="1"/>
</dbReference>
<dbReference type="RefSeq" id="WP_187465398.1">
    <property type="nucleotide sequence ID" value="NZ_JACSIT010000061.1"/>
</dbReference>
<keyword evidence="4" id="KW-0732">Signal</keyword>
<proteinExistence type="predicted"/>
<dbReference type="GO" id="GO:0030288">
    <property type="term" value="C:outer membrane-bounded periplasmic space"/>
    <property type="evidence" value="ECO:0007669"/>
    <property type="project" value="TreeGrafter"/>
</dbReference>
<evidence type="ECO:0000256" key="1">
    <source>
        <dbReference type="ARBA" id="ARBA00001561"/>
    </source>
</evidence>
<dbReference type="Gene3D" id="3.40.630.40">
    <property type="entry name" value="Zn-dependent exopeptidases"/>
    <property type="match status" value="1"/>
</dbReference>
<keyword evidence="7" id="KW-1185">Reference proteome</keyword>
<dbReference type="EC" id="3.5.1.28" evidence="2"/>
<dbReference type="GO" id="GO:0008745">
    <property type="term" value="F:N-acetylmuramoyl-L-alanine amidase activity"/>
    <property type="evidence" value="ECO:0007669"/>
    <property type="project" value="UniProtKB-EC"/>
</dbReference>
<evidence type="ECO:0000313" key="7">
    <source>
        <dbReference type="Proteomes" id="UP000650081"/>
    </source>
</evidence>
<feature type="chain" id="PRO_5037104088" description="N-acetylmuramoyl-L-alanine amidase" evidence="4">
    <location>
        <begin position="22"/>
        <end position="413"/>
    </location>
</feature>
<dbReference type="Pfam" id="PF01520">
    <property type="entry name" value="Amidase_3"/>
    <property type="match status" value="1"/>
</dbReference>
<keyword evidence="3" id="KW-0378">Hydrolase</keyword>
<reference evidence="6" key="1">
    <citation type="submission" date="2020-08" db="EMBL/GenBank/DDBJ databases">
        <title>Lewinella bacteria from marine environments.</title>
        <authorList>
            <person name="Zhong Y."/>
        </authorList>
    </citation>
    <scope>NUCLEOTIDE SEQUENCE</scope>
    <source>
        <strain evidence="6">KCTC 42187</strain>
    </source>
</reference>
<feature type="signal peptide" evidence="4">
    <location>
        <begin position="1"/>
        <end position="21"/>
    </location>
</feature>
<name>A0A923PKB7_9BACT</name>
<evidence type="ECO:0000313" key="6">
    <source>
        <dbReference type="EMBL" id="MBC6993286.1"/>
    </source>
</evidence>